<accession>A0A3E3EDE3</accession>
<dbReference type="RefSeq" id="WP_117581296.1">
    <property type="nucleotide sequence ID" value="NZ_QUSL01000010.1"/>
</dbReference>
<reference evidence="1 2" key="1">
    <citation type="submission" date="2018-08" db="EMBL/GenBank/DDBJ databases">
        <title>A genome reference for cultivated species of the human gut microbiota.</title>
        <authorList>
            <person name="Zou Y."/>
            <person name="Xue W."/>
            <person name="Luo G."/>
        </authorList>
    </citation>
    <scope>NUCLEOTIDE SEQUENCE [LARGE SCALE GENOMIC DNA]</scope>
    <source>
        <strain evidence="1 2">OM06-4</strain>
    </source>
</reference>
<evidence type="ECO:0000313" key="2">
    <source>
        <dbReference type="Proteomes" id="UP000261032"/>
    </source>
</evidence>
<proteinExistence type="predicted"/>
<sequence>MNKEALNYIAEKTRELIVAPTCSNETKEAAQAWLNAIGTESEMAETKKYIAELEEDIMPIDNLIRFAGSDNGKAYFGEENAKNIESHAKEIKANGAKYCDCPACLVVAQILEKKSELFNEK</sequence>
<comment type="caution">
    <text evidence="1">The sequence shown here is derived from an EMBL/GenBank/DDBJ whole genome shotgun (WGS) entry which is preliminary data.</text>
</comment>
<evidence type="ECO:0000313" key="1">
    <source>
        <dbReference type="EMBL" id="RGD85554.1"/>
    </source>
</evidence>
<dbReference type="AlphaFoldDB" id="A0A3E3EDE3"/>
<gene>
    <name evidence="1" type="ORF">DXB93_08285</name>
</gene>
<protein>
    <submittedName>
        <fullName evidence="1">Molecular chaperone Hsp90</fullName>
    </submittedName>
</protein>
<dbReference type="Proteomes" id="UP000261032">
    <property type="component" value="Unassembled WGS sequence"/>
</dbReference>
<name>A0A3E3EDE3_9FIRM</name>
<organism evidence="1 2">
    <name type="scientific">Thomasclavelia ramosa</name>
    <dbReference type="NCBI Taxonomy" id="1547"/>
    <lineage>
        <taxon>Bacteria</taxon>
        <taxon>Bacillati</taxon>
        <taxon>Bacillota</taxon>
        <taxon>Erysipelotrichia</taxon>
        <taxon>Erysipelotrichales</taxon>
        <taxon>Coprobacillaceae</taxon>
        <taxon>Thomasclavelia</taxon>
    </lineage>
</organism>
<dbReference type="EMBL" id="QUSL01000010">
    <property type="protein sequence ID" value="RGD85554.1"/>
    <property type="molecule type" value="Genomic_DNA"/>
</dbReference>